<sequence>MEQSELHYKKMTETPVVKLVVRLGIPTTFSMLITSIYNMVDTYFVGNLGESPQGAIGILFTLQSIIQAVAFMLGHGSGTYVAKELANRDTDKASSYVSSAFFIGGIAGVIFTALGLIFLTPFMRLLGSTETILPYAKDYGFWVLVSCPFMICSLVMNNNLRYEGKATYAMIGLCSGGVLNMGLDYVFVRICDMGVFGAGMATAISQIISFVILLIMYARHAQSKIALRYVSRQFALYAAICRNGLPSLIRQCLNSVSGGALNHLAGKYGELANVGDAAITAMSVVNRISNFVMCVGMGISQGLQPVASFNYQAKQYSRVKKALKATLLLVLVCVTVLAVPVLIFPRQIVLLFQKSENVVKIAAPALQYAMAGIMFMPLFIPVNMTYQSIRKAGTASFLALLRSGLIFIPVLFAATALWQITGLQIAQPLSDVITGLINIPFLIHFFRTTPNT</sequence>
<keyword evidence="5" id="KW-1003">Cell membrane</keyword>
<feature type="transmembrane region" description="Helical" evidence="10">
    <location>
        <begin position="52"/>
        <end position="74"/>
    </location>
</feature>
<evidence type="ECO:0000256" key="1">
    <source>
        <dbReference type="ARBA" id="ARBA00004651"/>
    </source>
</evidence>
<feature type="transmembrane region" description="Helical" evidence="10">
    <location>
        <begin position="139"/>
        <end position="156"/>
    </location>
</feature>
<dbReference type="InterPro" id="IPR051327">
    <property type="entry name" value="MATE_MepA_subfamily"/>
</dbReference>
<reference evidence="11" key="2">
    <citation type="journal article" date="2021" name="PeerJ">
        <title>Extensive microbial diversity within the chicken gut microbiome revealed by metagenomics and culture.</title>
        <authorList>
            <person name="Gilroy R."/>
            <person name="Ravi A."/>
            <person name="Getino M."/>
            <person name="Pursley I."/>
            <person name="Horton D.L."/>
            <person name="Alikhan N.F."/>
            <person name="Baker D."/>
            <person name="Gharbi K."/>
            <person name="Hall N."/>
            <person name="Watson M."/>
            <person name="Adriaenssens E.M."/>
            <person name="Foster-Nyarko E."/>
            <person name="Jarju S."/>
            <person name="Secka A."/>
            <person name="Antonio M."/>
            <person name="Oren A."/>
            <person name="Chaudhuri R.R."/>
            <person name="La Ragione R."/>
            <person name="Hildebrand F."/>
            <person name="Pallen M.J."/>
        </authorList>
    </citation>
    <scope>NUCLEOTIDE SEQUENCE</scope>
    <source>
        <strain evidence="11">ChiHjej12B11-7776</strain>
    </source>
</reference>
<evidence type="ECO:0000256" key="10">
    <source>
        <dbReference type="SAM" id="Phobius"/>
    </source>
</evidence>
<accession>A0A9D1MXN0</accession>
<dbReference type="AlphaFoldDB" id="A0A9D1MXN0"/>
<dbReference type="Proteomes" id="UP000886852">
    <property type="component" value="Unassembled WGS sequence"/>
</dbReference>
<evidence type="ECO:0000313" key="11">
    <source>
        <dbReference type="EMBL" id="HIU91408.1"/>
    </source>
</evidence>
<feature type="transmembrane region" description="Helical" evidence="10">
    <location>
        <begin position="20"/>
        <end position="40"/>
    </location>
</feature>
<dbReference type="GO" id="GO:0005886">
    <property type="term" value="C:plasma membrane"/>
    <property type="evidence" value="ECO:0007669"/>
    <property type="project" value="UniProtKB-SubCell"/>
</dbReference>
<evidence type="ECO:0000256" key="9">
    <source>
        <dbReference type="ARBA" id="ARBA00023251"/>
    </source>
</evidence>
<dbReference type="PANTHER" id="PTHR43823:SF3">
    <property type="entry name" value="MULTIDRUG EXPORT PROTEIN MEPA"/>
    <property type="match status" value="1"/>
</dbReference>
<gene>
    <name evidence="11" type="ORF">IAC72_05320</name>
</gene>
<evidence type="ECO:0000256" key="6">
    <source>
        <dbReference type="ARBA" id="ARBA00022692"/>
    </source>
</evidence>
<comment type="subcellular location">
    <subcellularLocation>
        <location evidence="1">Cell membrane</location>
        <topology evidence="1">Multi-pass membrane protein</topology>
    </subcellularLocation>
</comment>
<evidence type="ECO:0000256" key="7">
    <source>
        <dbReference type="ARBA" id="ARBA00022989"/>
    </source>
</evidence>
<dbReference type="InterPro" id="IPR045070">
    <property type="entry name" value="MATE_MepA-like"/>
</dbReference>
<organism evidence="11 12">
    <name type="scientific">Candidatus Fimimonas merdipullorum</name>
    <dbReference type="NCBI Taxonomy" id="2840822"/>
    <lineage>
        <taxon>Bacteria</taxon>
        <taxon>Pseudomonadati</taxon>
        <taxon>Myxococcota</taxon>
        <taxon>Myxococcia</taxon>
        <taxon>Myxococcales</taxon>
        <taxon>Cystobacterineae</taxon>
        <taxon>Myxococcaceae</taxon>
        <taxon>Myxococcaceae incertae sedis</taxon>
        <taxon>Candidatus Fimimonas</taxon>
    </lineage>
</organism>
<dbReference type="NCBIfam" id="TIGR00797">
    <property type="entry name" value="matE"/>
    <property type="match status" value="1"/>
</dbReference>
<comment type="caution">
    <text evidence="11">The sequence shown here is derived from an EMBL/GenBank/DDBJ whole genome shotgun (WGS) entry which is preliminary data.</text>
</comment>
<comment type="similarity">
    <text evidence="2">Belongs to the multi antimicrobial extrusion (MATE) (TC 2.A.66.1) family. MepA subfamily.</text>
</comment>
<dbReference type="InterPro" id="IPR048279">
    <property type="entry name" value="MdtK-like"/>
</dbReference>
<feature type="transmembrane region" description="Helical" evidence="10">
    <location>
        <begin position="398"/>
        <end position="419"/>
    </location>
</feature>
<evidence type="ECO:0000256" key="3">
    <source>
        <dbReference type="ARBA" id="ARBA00022106"/>
    </source>
</evidence>
<evidence type="ECO:0000256" key="4">
    <source>
        <dbReference type="ARBA" id="ARBA00022448"/>
    </source>
</evidence>
<feature type="transmembrane region" description="Helical" evidence="10">
    <location>
        <begin position="95"/>
        <end position="119"/>
    </location>
</feature>
<feature type="transmembrane region" description="Helical" evidence="10">
    <location>
        <begin position="425"/>
        <end position="446"/>
    </location>
</feature>
<dbReference type="GO" id="GO:0042910">
    <property type="term" value="F:xenobiotic transmembrane transporter activity"/>
    <property type="evidence" value="ECO:0007669"/>
    <property type="project" value="InterPro"/>
</dbReference>
<dbReference type="GO" id="GO:0046677">
    <property type="term" value="P:response to antibiotic"/>
    <property type="evidence" value="ECO:0007669"/>
    <property type="project" value="UniProtKB-KW"/>
</dbReference>
<protein>
    <recommendedName>
        <fullName evidence="3">Multidrug export protein MepA</fullName>
    </recommendedName>
</protein>
<dbReference type="EMBL" id="DVOC01000094">
    <property type="protein sequence ID" value="HIU91408.1"/>
    <property type="molecule type" value="Genomic_DNA"/>
</dbReference>
<proteinExistence type="inferred from homology"/>
<keyword evidence="7 10" id="KW-1133">Transmembrane helix</keyword>
<feature type="transmembrane region" description="Helical" evidence="10">
    <location>
        <begin position="168"/>
        <end position="188"/>
    </location>
</feature>
<keyword evidence="9" id="KW-0046">Antibiotic resistance</keyword>
<evidence type="ECO:0000256" key="5">
    <source>
        <dbReference type="ARBA" id="ARBA00022475"/>
    </source>
</evidence>
<evidence type="ECO:0000313" key="12">
    <source>
        <dbReference type="Proteomes" id="UP000886852"/>
    </source>
</evidence>
<evidence type="ECO:0000256" key="8">
    <source>
        <dbReference type="ARBA" id="ARBA00023136"/>
    </source>
</evidence>
<keyword evidence="8 10" id="KW-0472">Membrane</keyword>
<dbReference type="InterPro" id="IPR002528">
    <property type="entry name" value="MATE_fam"/>
</dbReference>
<dbReference type="PIRSF" id="PIRSF006603">
    <property type="entry name" value="DinF"/>
    <property type="match status" value="1"/>
</dbReference>
<reference evidence="11" key="1">
    <citation type="submission" date="2020-10" db="EMBL/GenBank/DDBJ databases">
        <authorList>
            <person name="Gilroy R."/>
        </authorList>
    </citation>
    <scope>NUCLEOTIDE SEQUENCE</scope>
    <source>
        <strain evidence="11">ChiHjej12B11-7776</strain>
    </source>
</reference>
<feature type="transmembrane region" description="Helical" evidence="10">
    <location>
        <begin position="194"/>
        <end position="218"/>
    </location>
</feature>
<dbReference type="Pfam" id="PF01554">
    <property type="entry name" value="MatE"/>
    <property type="match status" value="2"/>
</dbReference>
<keyword evidence="4" id="KW-0813">Transport</keyword>
<dbReference type="PANTHER" id="PTHR43823">
    <property type="entry name" value="SPORULATION PROTEIN YKVU"/>
    <property type="match status" value="1"/>
</dbReference>
<feature type="transmembrane region" description="Helical" evidence="10">
    <location>
        <begin position="365"/>
        <end position="386"/>
    </location>
</feature>
<feature type="transmembrane region" description="Helical" evidence="10">
    <location>
        <begin position="325"/>
        <end position="345"/>
    </location>
</feature>
<evidence type="ECO:0000256" key="2">
    <source>
        <dbReference type="ARBA" id="ARBA00008417"/>
    </source>
</evidence>
<keyword evidence="6 10" id="KW-0812">Transmembrane</keyword>
<dbReference type="CDD" id="cd13143">
    <property type="entry name" value="MATE_MepA_like"/>
    <property type="match status" value="1"/>
</dbReference>
<dbReference type="GO" id="GO:0015297">
    <property type="term" value="F:antiporter activity"/>
    <property type="evidence" value="ECO:0007669"/>
    <property type="project" value="InterPro"/>
</dbReference>
<name>A0A9D1MXN0_9BACT</name>